<dbReference type="EMBL" id="AYTS01000011">
    <property type="protein sequence ID" value="OOP57842.1"/>
    <property type="molecule type" value="Genomic_DNA"/>
</dbReference>
<evidence type="ECO:0000313" key="1">
    <source>
        <dbReference type="EMBL" id="OOP57842.1"/>
    </source>
</evidence>
<accession>A0A1V4AXJ3</accession>
<gene>
    <name evidence="1" type="ORF">AYP45_01135</name>
</gene>
<sequence length="102" mass="11948">MQESNRAKILQQESEFYVSVESHNRGAKECPKHCRRLKRLRAILHEFRNRKHITRSDLPMHIGASKKGAGRDFGLVRISLPNLQEPVNENTFHFILACERLR</sequence>
<dbReference type="Proteomes" id="UP000189681">
    <property type="component" value="Unassembled WGS sequence"/>
</dbReference>
<reference evidence="1 2" key="1">
    <citation type="journal article" date="2017" name="Water Res.">
        <title>Discovery and metagenomic analysis of an anammox bacterial enrichment related to Candidatus "Brocadia caroliniensis" in a full-scale glycerol-fed nitritation-denitritation separate centrate treatment process.</title>
        <authorList>
            <person name="Park H."/>
            <person name="Brotto A.C."/>
            <person name="van Loosdrecht M.C."/>
            <person name="Chandran K."/>
        </authorList>
    </citation>
    <scope>NUCLEOTIDE SEQUENCE [LARGE SCALE GENOMIC DNA]</scope>
    <source>
        <strain evidence="1">26THWARD</strain>
    </source>
</reference>
<evidence type="ECO:0000313" key="2">
    <source>
        <dbReference type="Proteomes" id="UP000189681"/>
    </source>
</evidence>
<name>A0A1V4AXJ3_9BACT</name>
<proteinExistence type="predicted"/>
<organism evidence="1 2">
    <name type="scientific">Candidatus Brocadia carolinensis</name>
    <dbReference type="NCBI Taxonomy" id="1004156"/>
    <lineage>
        <taxon>Bacteria</taxon>
        <taxon>Pseudomonadati</taxon>
        <taxon>Planctomycetota</taxon>
        <taxon>Candidatus Brocadiia</taxon>
        <taxon>Candidatus Brocadiales</taxon>
        <taxon>Candidatus Brocadiaceae</taxon>
        <taxon>Candidatus Brocadia</taxon>
    </lineage>
</organism>
<comment type="caution">
    <text evidence="1">The sequence shown here is derived from an EMBL/GenBank/DDBJ whole genome shotgun (WGS) entry which is preliminary data.</text>
</comment>
<dbReference type="AlphaFoldDB" id="A0A1V4AXJ3"/>
<protein>
    <submittedName>
        <fullName evidence="1">Uncharacterized protein</fullName>
    </submittedName>
</protein>